<keyword evidence="7 16" id="KW-0547">Nucleotide-binding</keyword>
<dbReference type="InterPro" id="IPR003609">
    <property type="entry name" value="Pan_app"/>
</dbReference>
<dbReference type="Pfam" id="PF07714">
    <property type="entry name" value="PK_Tyr_Ser-Thr"/>
    <property type="match status" value="1"/>
</dbReference>
<feature type="transmembrane region" description="Helical" evidence="18">
    <location>
        <begin position="421"/>
        <end position="443"/>
    </location>
</feature>
<accession>A0A5A7RH67</accession>
<comment type="similarity">
    <text evidence="16">Belongs to the protein kinase superfamily. Ser/Thr protein kinase family.</text>
</comment>
<comment type="caution">
    <text evidence="23">The sequence shown here is derived from an EMBL/GenBank/DDBJ whole genome shotgun (WGS) entry which is preliminary data.</text>
</comment>
<dbReference type="PIRSF" id="PIRSF000641">
    <property type="entry name" value="SRK"/>
    <property type="match status" value="1"/>
</dbReference>
<dbReference type="PROSITE" id="PS00108">
    <property type="entry name" value="PROTEIN_KINASE_ST"/>
    <property type="match status" value="1"/>
</dbReference>
<dbReference type="SMART" id="SM00108">
    <property type="entry name" value="B_lectin"/>
    <property type="match status" value="1"/>
</dbReference>
<dbReference type="Pfam" id="PF08276">
    <property type="entry name" value="PAN_2"/>
    <property type="match status" value="1"/>
</dbReference>
<dbReference type="CDD" id="cd00054">
    <property type="entry name" value="EGF_CA"/>
    <property type="match status" value="1"/>
</dbReference>
<evidence type="ECO:0000256" key="9">
    <source>
        <dbReference type="ARBA" id="ARBA00022840"/>
    </source>
</evidence>
<evidence type="ECO:0000256" key="13">
    <source>
        <dbReference type="ARBA" id="ARBA00023180"/>
    </source>
</evidence>
<evidence type="ECO:0000256" key="6">
    <source>
        <dbReference type="ARBA" id="ARBA00022729"/>
    </source>
</evidence>
<keyword evidence="12" id="KW-1015">Disulfide bond</keyword>
<keyword evidence="23" id="KW-0430">Lectin</keyword>
<evidence type="ECO:0000259" key="21">
    <source>
        <dbReference type="PROSITE" id="PS50927"/>
    </source>
</evidence>
<dbReference type="GO" id="GO:0004674">
    <property type="term" value="F:protein serine/threonine kinase activity"/>
    <property type="evidence" value="ECO:0007669"/>
    <property type="project" value="UniProtKB-KW"/>
</dbReference>
<dbReference type="Pfam" id="PF01453">
    <property type="entry name" value="B_lectin"/>
    <property type="match status" value="1"/>
</dbReference>
<dbReference type="EC" id="2.7.11.1" evidence="16"/>
<evidence type="ECO:0000256" key="2">
    <source>
        <dbReference type="ARBA" id="ARBA00022475"/>
    </source>
</evidence>
<protein>
    <recommendedName>
        <fullName evidence="16">Receptor-like serine/threonine-protein kinase</fullName>
        <ecNumber evidence="16">2.7.11.1</ecNumber>
    </recommendedName>
</protein>
<dbReference type="InterPro" id="IPR036426">
    <property type="entry name" value="Bulb-type_lectin_dom_sf"/>
</dbReference>
<feature type="chain" id="PRO_5022688441" description="Receptor-like serine/threonine-protein kinase" evidence="19">
    <location>
        <begin position="21"/>
        <end position="812"/>
    </location>
</feature>
<dbReference type="GO" id="GO:0005524">
    <property type="term" value="F:ATP binding"/>
    <property type="evidence" value="ECO:0007669"/>
    <property type="project" value="UniProtKB-KW"/>
</dbReference>
<feature type="compositionally biased region" description="Polar residues" evidence="17">
    <location>
        <begin position="790"/>
        <end position="812"/>
    </location>
</feature>
<feature type="region of interest" description="Disordered" evidence="17">
    <location>
        <begin position="789"/>
        <end position="812"/>
    </location>
</feature>
<dbReference type="InterPro" id="IPR001245">
    <property type="entry name" value="Ser-Thr/Tyr_kinase_cat_dom"/>
</dbReference>
<proteinExistence type="inferred from homology"/>
<evidence type="ECO:0000256" key="18">
    <source>
        <dbReference type="SAM" id="Phobius"/>
    </source>
</evidence>
<dbReference type="PROSITE" id="PS50927">
    <property type="entry name" value="BULB_LECTIN"/>
    <property type="match status" value="1"/>
</dbReference>
<evidence type="ECO:0000256" key="7">
    <source>
        <dbReference type="ARBA" id="ARBA00022741"/>
    </source>
</evidence>
<dbReference type="OrthoDB" id="785331at2759"/>
<keyword evidence="9 16" id="KW-0067">ATP-binding</keyword>
<feature type="signal peptide" evidence="19">
    <location>
        <begin position="1"/>
        <end position="20"/>
    </location>
</feature>
<keyword evidence="2" id="KW-1003">Cell membrane</keyword>
<evidence type="ECO:0000259" key="22">
    <source>
        <dbReference type="PROSITE" id="PS50948"/>
    </source>
</evidence>
<evidence type="ECO:0000256" key="19">
    <source>
        <dbReference type="SAM" id="SignalP"/>
    </source>
</evidence>
<dbReference type="InterPro" id="IPR000742">
    <property type="entry name" value="EGF"/>
</dbReference>
<dbReference type="CDD" id="cd14066">
    <property type="entry name" value="STKc_IRAK"/>
    <property type="match status" value="1"/>
</dbReference>
<dbReference type="AlphaFoldDB" id="A0A5A7RH67"/>
<dbReference type="PROSITE" id="PS50948">
    <property type="entry name" value="PAN"/>
    <property type="match status" value="1"/>
</dbReference>
<keyword evidence="13" id="KW-0325">Glycoprotein</keyword>
<dbReference type="InterPro" id="IPR000858">
    <property type="entry name" value="S_locus_glycoprot_dom"/>
</dbReference>
<evidence type="ECO:0000256" key="14">
    <source>
        <dbReference type="ARBA" id="ARBA00047899"/>
    </source>
</evidence>
<dbReference type="PANTHER" id="PTHR27002">
    <property type="entry name" value="RECEPTOR-LIKE SERINE/THREONINE-PROTEIN KINASE SD1-8"/>
    <property type="match status" value="1"/>
</dbReference>
<dbReference type="InterPro" id="IPR024171">
    <property type="entry name" value="SRK-like_kinase"/>
</dbReference>
<dbReference type="InterPro" id="IPR001480">
    <property type="entry name" value="Bulb-type_lectin_dom"/>
</dbReference>
<evidence type="ECO:0000256" key="1">
    <source>
        <dbReference type="ARBA" id="ARBA00004251"/>
    </source>
</evidence>
<feature type="domain" description="Apple" evidence="22">
    <location>
        <begin position="327"/>
        <end position="408"/>
    </location>
</feature>
<dbReference type="PROSITE" id="PS50011">
    <property type="entry name" value="PROTEIN_KINASE_DOM"/>
    <property type="match status" value="1"/>
</dbReference>
<dbReference type="GO" id="GO:0005886">
    <property type="term" value="C:plasma membrane"/>
    <property type="evidence" value="ECO:0007669"/>
    <property type="project" value="UniProtKB-SubCell"/>
</dbReference>
<keyword evidence="4 16" id="KW-0808">Transferase</keyword>
<dbReference type="Gene3D" id="2.90.10.10">
    <property type="entry name" value="Bulb-type lectin domain"/>
    <property type="match status" value="1"/>
</dbReference>
<sequence length="812" mass="90680">MKNLIALFLVLTTSSSLTTAISDTLNTSHTLRDNGDTVISPDGTFELGFFSPGNSTNRYIGIWYRNIPLQTVVWVANRANPIPQTSSATLTLFHGGLLLLLLLNHTNTTLWSTNTSTPAEDPVARLLDSGNLVIEDRHNKYLWQSFDYPTDTLLPGMKLGWDSTSGLNRRISSWKGPDDPSPGELSFGVELDVQPQSILWRGTAKYYRAGPWNGMRFGGGPELRSNTVFGFRFASGPDEHYYTWWPANESVVSRLVVNDTAGARQRYVWGQGSWRLYGSVPQDYCDGYGLCGPNGVCAIIDVPSCECLPGFEPKAGGCVRGETKGGCNGKSDFVRFTDLKLPDTNSSWMDRNMSLVECREACVGNCSCTAYASRDIREGGTGCLLWFGDLYDIRRYSSGAQDLYIRMPSRDKGSGRRKREILIVTISIAIGLLLLSLSILYYCRKRKMLNHQLSETGTLRWDNMEKHPGQSRNKKLDLPIFDLSNLTKATDNFSSENKLGEGGYGPVYKGLLDDGREIAVKRLSTSSHQGVDEFMNEVICTAKLEHRNLVKLLGCCIHGDEYMLVYEYLTNKSLDLILFDPVKSIELDWPARVNIINGIARGLMYLHQDSRLRIIHRDLKASNILLDSDMNPKISDFGLARAFGGNETGVNTKRVVGTYGYMSPEYAVDGLFSVKSDVFSFGVLVLEIISGERNRRFSHRDHSLNLLGHAWMLYMEEKALELVGFGFEYRCYVLNVLRSIQIGLLCVQESPEERPTMSSVVLMLSNETILPQPKQPGFFTGRLTLEATHKNSTSSKPPSSVNEMTITTFDAR</sequence>
<dbReference type="InterPro" id="IPR008271">
    <property type="entry name" value="Ser/Thr_kinase_AS"/>
</dbReference>
<dbReference type="Pfam" id="PF11883">
    <property type="entry name" value="DUF3403"/>
    <property type="match status" value="1"/>
</dbReference>
<evidence type="ECO:0000256" key="4">
    <source>
        <dbReference type="ARBA" id="ARBA00022679"/>
    </source>
</evidence>
<dbReference type="EMBL" id="BKCP01012736">
    <property type="protein sequence ID" value="GER56546.1"/>
    <property type="molecule type" value="Genomic_DNA"/>
</dbReference>
<evidence type="ECO:0000313" key="24">
    <source>
        <dbReference type="Proteomes" id="UP000325081"/>
    </source>
</evidence>
<dbReference type="Proteomes" id="UP000325081">
    <property type="component" value="Unassembled WGS sequence"/>
</dbReference>
<dbReference type="Gene3D" id="3.30.200.20">
    <property type="entry name" value="Phosphorylase Kinase, domain 1"/>
    <property type="match status" value="1"/>
</dbReference>
<dbReference type="PANTHER" id="PTHR27002:SF851">
    <property type="entry name" value="G-TYPE LECTIN S-RECEPTOR-LIKE SERINE_THREONINE-PROTEIN KINASE SD1-1"/>
    <property type="match status" value="1"/>
</dbReference>
<dbReference type="InterPro" id="IPR021820">
    <property type="entry name" value="S-locus_recpt_kinase_C"/>
</dbReference>
<comment type="catalytic activity">
    <reaction evidence="15 16">
        <text>L-seryl-[protein] + ATP = O-phospho-L-seryl-[protein] + ADP + H(+)</text>
        <dbReference type="Rhea" id="RHEA:17989"/>
        <dbReference type="Rhea" id="RHEA-COMP:9863"/>
        <dbReference type="Rhea" id="RHEA-COMP:11604"/>
        <dbReference type="ChEBI" id="CHEBI:15378"/>
        <dbReference type="ChEBI" id="CHEBI:29999"/>
        <dbReference type="ChEBI" id="CHEBI:30616"/>
        <dbReference type="ChEBI" id="CHEBI:83421"/>
        <dbReference type="ChEBI" id="CHEBI:456216"/>
        <dbReference type="EC" id="2.7.11.1"/>
    </reaction>
</comment>
<evidence type="ECO:0000313" key="23">
    <source>
        <dbReference type="EMBL" id="GER56546.1"/>
    </source>
</evidence>
<evidence type="ECO:0000256" key="15">
    <source>
        <dbReference type="ARBA" id="ARBA00048679"/>
    </source>
</evidence>
<keyword evidence="3 16" id="KW-0723">Serine/threonine-protein kinase</keyword>
<gene>
    <name evidence="23" type="ORF">STAS_34268</name>
</gene>
<evidence type="ECO:0000256" key="10">
    <source>
        <dbReference type="ARBA" id="ARBA00022989"/>
    </source>
</evidence>
<name>A0A5A7RH67_STRAF</name>
<dbReference type="SMART" id="SM00220">
    <property type="entry name" value="S_TKc"/>
    <property type="match status" value="1"/>
</dbReference>
<evidence type="ECO:0000256" key="11">
    <source>
        <dbReference type="ARBA" id="ARBA00023136"/>
    </source>
</evidence>
<evidence type="ECO:0000256" key="17">
    <source>
        <dbReference type="SAM" id="MobiDB-lite"/>
    </source>
</evidence>
<keyword evidence="6 19" id="KW-0732">Signal</keyword>
<dbReference type="CDD" id="cd01098">
    <property type="entry name" value="PAN_AP_plant"/>
    <property type="match status" value="1"/>
</dbReference>
<keyword evidence="8 16" id="KW-0418">Kinase</keyword>
<evidence type="ECO:0000256" key="16">
    <source>
        <dbReference type="PIRNR" id="PIRNR000641"/>
    </source>
</evidence>
<dbReference type="FunFam" id="1.10.510.10:FF:000060">
    <property type="entry name" value="G-type lectin S-receptor-like serine/threonine-protein kinase"/>
    <property type="match status" value="1"/>
</dbReference>
<evidence type="ECO:0000259" key="20">
    <source>
        <dbReference type="PROSITE" id="PS50011"/>
    </source>
</evidence>
<dbReference type="InterPro" id="IPR000719">
    <property type="entry name" value="Prot_kinase_dom"/>
</dbReference>
<dbReference type="SUPFAM" id="SSF56112">
    <property type="entry name" value="Protein kinase-like (PK-like)"/>
    <property type="match status" value="1"/>
</dbReference>
<comment type="subcellular location">
    <subcellularLocation>
        <location evidence="1">Cell membrane</location>
        <topology evidence="1">Single-pass type I membrane protein</topology>
    </subcellularLocation>
</comment>
<dbReference type="FunFam" id="2.90.10.10:FF:000001">
    <property type="entry name" value="G-type lectin S-receptor-like serine/threonine-protein kinase"/>
    <property type="match status" value="1"/>
</dbReference>
<dbReference type="PROSITE" id="PS01186">
    <property type="entry name" value="EGF_2"/>
    <property type="match status" value="1"/>
</dbReference>
<dbReference type="SMART" id="SM00473">
    <property type="entry name" value="PAN_AP"/>
    <property type="match status" value="1"/>
</dbReference>
<feature type="domain" description="Bulb-type lectin" evidence="21">
    <location>
        <begin position="22"/>
        <end position="147"/>
    </location>
</feature>
<dbReference type="GO" id="GO:0106310">
    <property type="term" value="F:protein serine kinase activity"/>
    <property type="evidence" value="ECO:0007669"/>
    <property type="project" value="RHEA"/>
</dbReference>
<evidence type="ECO:0000256" key="8">
    <source>
        <dbReference type="ARBA" id="ARBA00022777"/>
    </source>
</evidence>
<evidence type="ECO:0000256" key="3">
    <source>
        <dbReference type="ARBA" id="ARBA00022527"/>
    </source>
</evidence>
<keyword evidence="24" id="KW-1185">Reference proteome</keyword>
<dbReference type="SUPFAM" id="SSF51110">
    <property type="entry name" value="alpha-D-mannose-specific plant lectins"/>
    <property type="match status" value="1"/>
</dbReference>
<dbReference type="CDD" id="cd00028">
    <property type="entry name" value="B_lectin"/>
    <property type="match status" value="1"/>
</dbReference>
<evidence type="ECO:0000256" key="5">
    <source>
        <dbReference type="ARBA" id="ARBA00022692"/>
    </source>
</evidence>
<organism evidence="23 24">
    <name type="scientific">Striga asiatica</name>
    <name type="common">Asiatic witchweed</name>
    <name type="synonym">Buchnera asiatica</name>
    <dbReference type="NCBI Taxonomy" id="4170"/>
    <lineage>
        <taxon>Eukaryota</taxon>
        <taxon>Viridiplantae</taxon>
        <taxon>Streptophyta</taxon>
        <taxon>Embryophyta</taxon>
        <taxon>Tracheophyta</taxon>
        <taxon>Spermatophyta</taxon>
        <taxon>Magnoliopsida</taxon>
        <taxon>eudicotyledons</taxon>
        <taxon>Gunneridae</taxon>
        <taxon>Pentapetalae</taxon>
        <taxon>asterids</taxon>
        <taxon>lamiids</taxon>
        <taxon>Lamiales</taxon>
        <taxon>Orobanchaceae</taxon>
        <taxon>Buchnereae</taxon>
        <taxon>Striga</taxon>
    </lineage>
</organism>
<feature type="domain" description="Protein kinase" evidence="20">
    <location>
        <begin position="493"/>
        <end position="769"/>
    </location>
</feature>
<reference evidence="24" key="1">
    <citation type="journal article" date="2019" name="Curr. Biol.">
        <title>Genome Sequence of Striga asiatica Provides Insight into the Evolution of Plant Parasitism.</title>
        <authorList>
            <person name="Yoshida S."/>
            <person name="Kim S."/>
            <person name="Wafula E.K."/>
            <person name="Tanskanen J."/>
            <person name="Kim Y.M."/>
            <person name="Honaas L."/>
            <person name="Yang Z."/>
            <person name="Spallek T."/>
            <person name="Conn C.E."/>
            <person name="Ichihashi Y."/>
            <person name="Cheong K."/>
            <person name="Cui S."/>
            <person name="Der J.P."/>
            <person name="Gundlach H."/>
            <person name="Jiao Y."/>
            <person name="Hori C."/>
            <person name="Ishida J.K."/>
            <person name="Kasahara H."/>
            <person name="Kiba T."/>
            <person name="Kim M.S."/>
            <person name="Koo N."/>
            <person name="Laohavisit A."/>
            <person name="Lee Y.H."/>
            <person name="Lumba S."/>
            <person name="McCourt P."/>
            <person name="Mortimer J.C."/>
            <person name="Mutuku J.M."/>
            <person name="Nomura T."/>
            <person name="Sasaki-Sekimoto Y."/>
            <person name="Seto Y."/>
            <person name="Wang Y."/>
            <person name="Wakatake T."/>
            <person name="Sakakibara H."/>
            <person name="Demura T."/>
            <person name="Yamaguchi S."/>
            <person name="Yoneyama K."/>
            <person name="Manabe R.I."/>
            <person name="Nelson D.C."/>
            <person name="Schulman A.H."/>
            <person name="Timko M.P."/>
            <person name="dePamphilis C.W."/>
            <person name="Choi D."/>
            <person name="Shirasu K."/>
        </authorList>
    </citation>
    <scope>NUCLEOTIDE SEQUENCE [LARGE SCALE GENOMIC DNA]</scope>
    <source>
        <strain evidence="24">cv. UVA1</strain>
    </source>
</reference>
<evidence type="ECO:0000256" key="12">
    <source>
        <dbReference type="ARBA" id="ARBA00023157"/>
    </source>
</evidence>
<keyword evidence="5 18" id="KW-0812">Transmembrane</keyword>
<keyword evidence="10 18" id="KW-1133">Transmembrane helix</keyword>
<dbReference type="Pfam" id="PF00954">
    <property type="entry name" value="S_locus_glycop"/>
    <property type="match status" value="1"/>
</dbReference>
<dbReference type="GO" id="GO:0030246">
    <property type="term" value="F:carbohydrate binding"/>
    <property type="evidence" value="ECO:0007669"/>
    <property type="project" value="UniProtKB-KW"/>
</dbReference>
<dbReference type="InterPro" id="IPR011009">
    <property type="entry name" value="Kinase-like_dom_sf"/>
</dbReference>
<dbReference type="GO" id="GO:0048544">
    <property type="term" value="P:recognition of pollen"/>
    <property type="evidence" value="ECO:0007669"/>
    <property type="project" value="InterPro"/>
</dbReference>
<dbReference type="Gene3D" id="1.10.510.10">
    <property type="entry name" value="Transferase(Phosphotransferase) domain 1"/>
    <property type="match status" value="1"/>
</dbReference>
<comment type="catalytic activity">
    <reaction evidence="14 16">
        <text>L-threonyl-[protein] + ATP = O-phospho-L-threonyl-[protein] + ADP + H(+)</text>
        <dbReference type="Rhea" id="RHEA:46608"/>
        <dbReference type="Rhea" id="RHEA-COMP:11060"/>
        <dbReference type="Rhea" id="RHEA-COMP:11605"/>
        <dbReference type="ChEBI" id="CHEBI:15378"/>
        <dbReference type="ChEBI" id="CHEBI:30013"/>
        <dbReference type="ChEBI" id="CHEBI:30616"/>
        <dbReference type="ChEBI" id="CHEBI:61977"/>
        <dbReference type="ChEBI" id="CHEBI:456216"/>
        <dbReference type="EC" id="2.7.11.1"/>
    </reaction>
</comment>
<keyword evidence="11 18" id="KW-0472">Membrane</keyword>
<dbReference type="FunFam" id="3.30.200.20:FF:000195">
    <property type="entry name" value="G-type lectin S-receptor-like serine/threonine-protein kinase"/>
    <property type="match status" value="1"/>
</dbReference>